<comment type="caution">
    <text evidence="2">The sequence shown here is derived from an EMBL/GenBank/DDBJ whole genome shotgun (WGS) entry which is preliminary data.</text>
</comment>
<reference evidence="2 3" key="1">
    <citation type="submission" date="2018-09" db="EMBL/GenBank/DDBJ databases">
        <title>Genomic investigation of the strawberry pathogen Phytophthora fragariae indicates pathogenicity is determined by transcriptional variation in three key races.</title>
        <authorList>
            <person name="Adams T.M."/>
            <person name="Armitage A.D."/>
            <person name="Sobczyk M.K."/>
            <person name="Bates H.J."/>
            <person name="Dunwell J.M."/>
            <person name="Nellist C.F."/>
            <person name="Harrison R.J."/>
        </authorList>
    </citation>
    <scope>NUCLEOTIDE SEQUENCE [LARGE SCALE GENOMIC DNA]</scope>
    <source>
        <strain evidence="2 3">SCRP249</strain>
    </source>
</reference>
<dbReference type="AlphaFoldDB" id="A0A6A3I4C7"/>
<name>A0A6A3I4C7_9STRA</name>
<organism evidence="2 3">
    <name type="scientific">Phytophthora rubi</name>
    <dbReference type="NCBI Taxonomy" id="129364"/>
    <lineage>
        <taxon>Eukaryota</taxon>
        <taxon>Sar</taxon>
        <taxon>Stramenopiles</taxon>
        <taxon>Oomycota</taxon>
        <taxon>Peronosporomycetes</taxon>
        <taxon>Peronosporales</taxon>
        <taxon>Peronosporaceae</taxon>
        <taxon>Phytophthora</taxon>
    </lineage>
</organism>
<evidence type="ECO:0000313" key="2">
    <source>
        <dbReference type="EMBL" id="KAE8977666.1"/>
    </source>
</evidence>
<proteinExistence type="predicted"/>
<feature type="compositionally biased region" description="Basic residues" evidence="1">
    <location>
        <begin position="154"/>
        <end position="170"/>
    </location>
</feature>
<evidence type="ECO:0000313" key="3">
    <source>
        <dbReference type="Proteomes" id="UP000429607"/>
    </source>
</evidence>
<dbReference type="EMBL" id="QXFV01003338">
    <property type="protein sequence ID" value="KAE8977666.1"/>
    <property type="molecule type" value="Genomic_DNA"/>
</dbReference>
<gene>
    <name evidence="2" type="ORF">PR001_g25066</name>
</gene>
<feature type="region of interest" description="Disordered" evidence="1">
    <location>
        <begin position="129"/>
        <end position="198"/>
    </location>
</feature>
<protein>
    <submittedName>
        <fullName evidence="2">Uncharacterized protein</fullName>
    </submittedName>
</protein>
<accession>A0A6A3I4C7</accession>
<dbReference type="Proteomes" id="UP000429607">
    <property type="component" value="Unassembled WGS sequence"/>
</dbReference>
<feature type="compositionally biased region" description="Basic and acidic residues" evidence="1">
    <location>
        <begin position="129"/>
        <end position="145"/>
    </location>
</feature>
<evidence type="ECO:0000256" key="1">
    <source>
        <dbReference type="SAM" id="MobiDB-lite"/>
    </source>
</evidence>
<sequence>MHVVRQWPPAAFLGRRCGIRVFRVEPEACSANSKHMSPIEMLTGSVPNLSDVVTFGNPFTAYREPGKKAWKPRAQVGVIVGKNDETKGFKVHLPKDRVVITTQHMDSKQNAQLQAQLEREDPGLRRAVQEREEATQRMEPADESRMTSVAPAGKKIKSKKKSTKKNKRANKKDATGSEGADEEVLPVDTGHEPRMRTRYMGVKHVPVARVEKIALKDPKSFCHAMKDPRADKWKQAIRDEIEALEQNDT</sequence>